<dbReference type="AlphaFoldDB" id="A0AA37T5U2"/>
<feature type="domain" description="Glycosyltransferase subfamily 4-like N-terminal" evidence="2">
    <location>
        <begin position="17"/>
        <end position="156"/>
    </location>
</feature>
<dbReference type="Gene3D" id="3.40.50.2000">
    <property type="entry name" value="Glycogen Phosphorylase B"/>
    <property type="match status" value="2"/>
</dbReference>
<dbReference type="Pfam" id="PF00534">
    <property type="entry name" value="Glycos_transf_1"/>
    <property type="match status" value="1"/>
</dbReference>
<dbReference type="Pfam" id="PF13439">
    <property type="entry name" value="Glyco_transf_4"/>
    <property type="match status" value="1"/>
</dbReference>
<dbReference type="GO" id="GO:0016757">
    <property type="term" value="F:glycosyltransferase activity"/>
    <property type="evidence" value="ECO:0007669"/>
    <property type="project" value="InterPro"/>
</dbReference>
<evidence type="ECO:0000259" key="1">
    <source>
        <dbReference type="Pfam" id="PF00534"/>
    </source>
</evidence>
<dbReference type="CDD" id="cd03811">
    <property type="entry name" value="GT4_GT28_WabH-like"/>
    <property type="match status" value="1"/>
</dbReference>
<evidence type="ECO:0000313" key="3">
    <source>
        <dbReference type="EMBL" id="GLS25873.1"/>
    </source>
</evidence>
<gene>
    <name evidence="3" type="ORF">GCM10007877_15870</name>
</gene>
<evidence type="ECO:0000313" key="4">
    <source>
        <dbReference type="Proteomes" id="UP001156870"/>
    </source>
</evidence>
<dbReference type="EMBL" id="BSPD01000035">
    <property type="protein sequence ID" value="GLS25873.1"/>
    <property type="molecule type" value="Genomic_DNA"/>
</dbReference>
<dbReference type="SUPFAM" id="SSF53756">
    <property type="entry name" value="UDP-Glycosyltransferase/glycogen phosphorylase"/>
    <property type="match status" value="1"/>
</dbReference>
<dbReference type="Proteomes" id="UP001156870">
    <property type="component" value="Unassembled WGS sequence"/>
</dbReference>
<dbReference type="GO" id="GO:1901135">
    <property type="term" value="P:carbohydrate derivative metabolic process"/>
    <property type="evidence" value="ECO:0007669"/>
    <property type="project" value="UniProtKB-ARBA"/>
</dbReference>
<name>A0AA37T5U2_9GAMM</name>
<comment type="caution">
    <text evidence="3">The sequence shown here is derived from an EMBL/GenBank/DDBJ whole genome shotgun (WGS) entry which is preliminary data.</text>
</comment>
<dbReference type="InterPro" id="IPR028098">
    <property type="entry name" value="Glyco_trans_4-like_N"/>
</dbReference>
<reference evidence="3 4" key="1">
    <citation type="journal article" date="2014" name="Int. J. Syst. Evol. Microbiol.">
        <title>Complete genome sequence of Corynebacterium casei LMG S-19264T (=DSM 44701T), isolated from a smear-ripened cheese.</title>
        <authorList>
            <consortium name="US DOE Joint Genome Institute (JGI-PGF)"/>
            <person name="Walter F."/>
            <person name="Albersmeier A."/>
            <person name="Kalinowski J."/>
            <person name="Ruckert C."/>
        </authorList>
    </citation>
    <scope>NUCLEOTIDE SEQUENCE [LARGE SCALE GENOMIC DNA]</scope>
    <source>
        <strain evidence="3 4">NBRC 110095</strain>
    </source>
</reference>
<dbReference type="PANTHER" id="PTHR12526">
    <property type="entry name" value="GLYCOSYLTRANSFERASE"/>
    <property type="match status" value="1"/>
</dbReference>
<evidence type="ECO:0000259" key="2">
    <source>
        <dbReference type="Pfam" id="PF13439"/>
    </source>
</evidence>
<keyword evidence="3" id="KW-0808">Transferase</keyword>
<dbReference type="InterPro" id="IPR001296">
    <property type="entry name" value="Glyco_trans_1"/>
</dbReference>
<protein>
    <submittedName>
        <fullName evidence="3">Glycosyl transferase</fullName>
    </submittedName>
</protein>
<feature type="domain" description="Glycosyl transferase family 1" evidence="1">
    <location>
        <begin position="166"/>
        <end position="321"/>
    </location>
</feature>
<organism evidence="3 4">
    <name type="scientific">Marinibactrum halimedae</name>
    <dbReference type="NCBI Taxonomy" id="1444977"/>
    <lineage>
        <taxon>Bacteria</taxon>
        <taxon>Pseudomonadati</taxon>
        <taxon>Pseudomonadota</taxon>
        <taxon>Gammaproteobacteria</taxon>
        <taxon>Cellvibrionales</taxon>
        <taxon>Cellvibrionaceae</taxon>
        <taxon>Marinibactrum</taxon>
    </lineage>
</organism>
<accession>A0AA37T5U2</accession>
<dbReference type="RefSeq" id="WP_232595054.1">
    <property type="nucleotide sequence ID" value="NZ_BSPD01000035.1"/>
</dbReference>
<proteinExistence type="predicted"/>
<keyword evidence="4" id="KW-1185">Reference proteome</keyword>
<sequence>MTTSIKLAQVLAGGSAGGAENYFTRMACALQEYPNLQQRAFTRPNVLREERLQKAGVDYNTFRFGGKLSLLDHWQYRKALRDFSPDIVLSYMNRATSLTPASTHYQLVGRLGHYYDLKYYRHCDHWIGITKGICDHLIQGGMPPSRVTKIGNFVDETSADPLPRSSFNTNGQEPILLATGRLHENKAFDTLLKAFKKVPQGTLWLAGSGPEEKALKSLCSALELNERVRFLGWRNDINALLRTADVYICSSRHEGLGSIVPEAWFNQCPIVATRSQGPGELIEHETTGLLCEIDDDGALASHINVILDSPTLGKKLAVNAKCHYETHYSQKVITGAYLQFFEHLTR</sequence>